<dbReference type="CDD" id="cd12915">
    <property type="entry name" value="PDC2_DGC_like"/>
    <property type="match status" value="1"/>
</dbReference>
<dbReference type="CDD" id="cd00082">
    <property type="entry name" value="HisKA"/>
    <property type="match status" value="1"/>
</dbReference>
<evidence type="ECO:0000313" key="17">
    <source>
        <dbReference type="EMBL" id="GJD97999.1"/>
    </source>
</evidence>
<dbReference type="SMART" id="SM00448">
    <property type="entry name" value="REC"/>
    <property type="match status" value="1"/>
</dbReference>
<evidence type="ECO:0000256" key="7">
    <source>
        <dbReference type="ARBA" id="ARBA00022741"/>
    </source>
</evidence>
<reference evidence="17" key="1">
    <citation type="journal article" date="2021" name="Front. Microbiol.">
        <title>Comprehensive Comparative Genomics and Phenotyping of Methylobacterium Species.</title>
        <authorList>
            <person name="Alessa O."/>
            <person name="Ogura Y."/>
            <person name="Fujitani Y."/>
            <person name="Takami H."/>
            <person name="Hayashi T."/>
            <person name="Sahin N."/>
            <person name="Tani A."/>
        </authorList>
    </citation>
    <scope>NUCLEOTIDE SEQUENCE</scope>
    <source>
        <strain evidence="17">DSM 19015</strain>
    </source>
</reference>
<evidence type="ECO:0000259" key="15">
    <source>
        <dbReference type="PROSITE" id="PS50109"/>
    </source>
</evidence>
<feature type="modified residue" description="4-aspartylphosphate" evidence="12">
    <location>
        <position position="456"/>
    </location>
</feature>
<dbReference type="InterPro" id="IPR011006">
    <property type="entry name" value="CheY-like_superfamily"/>
</dbReference>
<evidence type="ECO:0000256" key="13">
    <source>
        <dbReference type="SAM" id="Coils"/>
    </source>
</evidence>
<evidence type="ECO:0000256" key="1">
    <source>
        <dbReference type="ARBA" id="ARBA00000085"/>
    </source>
</evidence>
<dbReference type="InterPro" id="IPR004358">
    <property type="entry name" value="Sig_transdc_His_kin-like_C"/>
</dbReference>
<dbReference type="Gene3D" id="3.30.450.20">
    <property type="entry name" value="PAS domain"/>
    <property type="match status" value="1"/>
</dbReference>
<evidence type="ECO:0000256" key="5">
    <source>
        <dbReference type="ARBA" id="ARBA00022553"/>
    </source>
</evidence>
<dbReference type="SUPFAM" id="SSF55874">
    <property type="entry name" value="ATPase domain of HSP90 chaperone/DNA topoisomerase II/histidine kinase"/>
    <property type="match status" value="1"/>
</dbReference>
<feature type="transmembrane region" description="Helical" evidence="14">
    <location>
        <begin position="108"/>
        <end position="130"/>
    </location>
</feature>
<dbReference type="Pfam" id="PF01627">
    <property type="entry name" value="Hpt"/>
    <property type="match status" value="1"/>
</dbReference>
<keyword evidence="7" id="KW-0547">Nucleotide-binding</keyword>
<dbReference type="PANTHER" id="PTHR45339:SF1">
    <property type="entry name" value="HYBRID SIGNAL TRANSDUCTION HISTIDINE KINASE J"/>
    <property type="match status" value="1"/>
</dbReference>
<dbReference type="Proteomes" id="UP001055125">
    <property type="component" value="Unassembled WGS sequence"/>
</dbReference>
<keyword evidence="17" id="KW-0418">Kinase</keyword>
<dbReference type="EMBL" id="BPQP01000140">
    <property type="protein sequence ID" value="GJD97999.1"/>
    <property type="molecule type" value="Genomic_DNA"/>
</dbReference>
<dbReference type="EC" id="2.7.13.3" evidence="3"/>
<proteinExistence type="predicted"/>
<keyword evidence="6 14" id="KW-0812">Transmembrane</keyword>
<keyword evidence="18" id="KW-1185">Reference proteome</keyword>
<dbReference type="CDD" id="cd16922">
    <property type="entry name" value="HATPase_EvgS-ArcB-TorS-like"/>
    <property type="match status" value="1"/>
</dbReference>
<evidence type="ECO:0000259" key="16">
    <source>
        <dbReference type="PROSITE" id="PS50110"/>
    </source>
</evidence>
<dbReference type="InterPro" id="IPR036097">
    <property type="entry name" value="HisK_dim/P_sf"/>
</dbReference>
<evidence type="ECO:0000256" key="2">
    <source>
        <dbReference type="ARBA" id="ARBA00004651"/>
    </source>
</evidence>
<dbReference type="Gene3D" id="1.20.120.160">
    <property type="entry name" value="HPT domain"/>
    <property type="match status" value="1"/>
</dbReference>
<dbReference type="InterPro" id="IPR036641">
    <property type="entry name" value="HPT_dom_sf"/>
</dbReference>
<keyword evidence="8" id="KW-0067">ATP-binding</keyword>
<evidence type="ECO:0000256" key="9">
    <source>
        <dbReference type="ARBA" id="ARBA00022989"/>
    </source>
</evidence>
<evidence type="ECO:0000256" key="6">
    <source>
        <dbReference type="ARBA" id="ARBA00022692"/>
    </source>
</evidence>
<keyword evidence="11 14" id="KW-0472">Membrane</keyword>
<dbReference type="InterPro" id="IPR003594">
    <property type="entry name" value="HATPase_dom"/>
</dbReference>
<feature type="domain" description="Response regulatory" evidence="16">
    <location>
        <begin position="407"/>
        <end position="524"/>
    </location>
</feature>
<dbReference type="InterPro" id="IPR008207">
    <property type="entry name" value="Sig_transdc_His_kin_Hpt_dom"/>
</dbReference>
<comment type="subcellular location">
    <subcellularLocation>
        <location evidence="2">Cell membrane</location>
        <topology evidence="2">Multi-pass membrane protein</topology>
    </subcellularLocation>
</comment>
<keyword evidence="17" id="KW-0808">Transferase</keyword>
<dbReference type="InterPro" id="IPR054327">
    <property type="entry name" value="His-kinase-like_sensor"/>
</dbReference>
<feature type="coiled-coil region" evidence="13">
    <location>
        <begin position="616"/>
        <end position="650"/>
    </location>
</feature>
<dbReference type="CDD" id="cd17546">
    <property type="entry name" value="REC_hyHK_CKI1_RcsC-like"/>
    <property type="match status" value="1"/>
</dbReference>
<dbReference type="SMART" id="SM00387">
    <property type="entry name" value="HATPase_c"/>
    <property type="match status" value="1"/>
</dbReference>
<keyword evidence="13" id="KW-0175">Coiled coil</keyword>
<evidence type="ECO:0000256" key="10">
    <source>
        <dbReference type="ARBA" id="ARBA00023012"/>
    </source>
</evidence>
<dbReference type="Pfam" id="PF22588">
    <property type="entry name" value="dCache_1_like"/>
    <property type="match status" value="1"/>
</dbReference>
<evidence type="ECO:0000256" key="4">
    <source>
        <dbReference type="ARBA" id="ARBA00022475"/>
    </source>
</evidence>
<keyword evidence="4" id="KW-1003">Cell membrane</keyword>
<keyword evidence="5 12" id="KW-0597">Phosphoprotein</keyword>
<dbReference type="Pfam" id="PF00072">
    <property type="entry name" value="Response_reg"/>
    <property type="match status" value="1"/>
</dbReference>
<comment type="caution">
    <text evidence="17">The sequence shown here is derived from an EMBL/GenBank/DDBJ whole genome shotgun (WGS) entry which is preliminary data.</text>
</comment>
<dbReference type="PROSITE" id="PS50110">
    <property type="entry name" value="RESPONSE_REGULATORY"/>
    <property type="match status" value="1"/>
</dbReference>
<keyword evidence="9 14" id="KW-1133">Transmembrane helix</keyword>
<dbReference type="SUPFAM" id="SSF47226">
    <property type="entry name" value="Histidine-containing phosphotransfer domain, HPT domain"/>
    <property type="match status" value="1"/>
</dbReference>
<evidence type="ECO:0000256" key="11">
    <source>
        <dbReference type="ARBA" id="ARBA00023136"/>
    </source>
</evidence>
<dbReference type="InterPro" id="IPR001789">
    <property type="entry name" value="Sig_transdc_resp-reg_receiver"/>
</dbReference>
<name>A0ABQ4S678_9HYPH</name>
<evidence type="ECO:0000256" key="8">
    <source>
        <dbReference type="ARBA" id="ARBA00022840"/>
    </source>
</evidence>
<keyword evidence="10" id="KW-0902">Two-component regulatory system</keyword>
<dbReference type="InterPro" id="IPR003661">
    <property type="entry name" value="HisK_dim/P_dom"/>
</dbReference>
<dbReference type="Gene3D" id="3.40.50.2300">
    <property type="match status" value="1"/>
</dbReference>
<organism evidence="17 18">
    <name type="scientific">Methylobacterium iners</name>
    <dbReference type="NCBI Taxonomy" id="418707"/>
    <lineage>
        <taxon>Bacteria</taxon>
        <taxon>Pseudomonadati</taxon>
        <taxon>Pseudomonadota</taxon>
        <taxon>Alphaproteobacteria</taxon>
        <taxon>Hyphomicrobiales</taxon>
        <taxon>Methylobacteriaceae</taxon>
        <taxon>Methylobacterium</taxon>
    </lineage>
</organism>
<feature type="domain" description="Histidine kinase" evidence="15">
    <location>
        <begin position="163"/>
        <end position="385"/>
    </location>
</feature>
<accession>A0ABQ4S678</accession>
<evidence type="ECO:0000256" key="14">
    <source>
        <dbReference type="SAM" id="Phobius"/>
    </source>
</evidence>
<dbReference type="InterPro" id="IPR005467">
    <property type="entry name" value="His_kinase_dom"/>
</dbReference>
<gene>
    <name evidence="17" type="primary">rcsC_40</name>
    <name evidence="17" type="ORF">OCOJLMKI_5238</name>
</gene>
<dbReference type="PRINTS" id="PR00344">
    <property type="entry name" value="BCTRLSENSOR"/>
</dbReference>
<sequence length="651" mass="71047">MAALNPEAFQAIYANIELGKDATLSLWRSDGMLLVRSPHVADLIGRSFSSSDNYKFHVVPKSTKPFWTVGSTDGIERVIAFGFIDKVPIYVSAAVSRETALVEWRTSAWTQSVLAGVLLLVLVAALLLFARELDRRYAESSELKQAKESAEAATRAKTEFLASMSHEIRTPLNGVLGYADLLLDDRTLGEDHRRTVERIQTSGAALLTVVNDILDFSKIEAGKIELEPQPFSTLALIDNTVSIVRSSAEKKCLRLIVEVDPHLPDHLVGDQDRLRQVLLNLLNNAIKFTPRGSVTLQVMCKLQEEGAFALRFSVTDTGIGIAQDKQHRLFERFSQIDGSIHRDFGGTGLGLAISKRLVELMGGQIAVTSQEGRGSTFAFAVTLLKAPFLEPESEALKSPTANSEGVRILLVEDVQINQELARAVLEKAGHCVDIVGDGADAILAVQTKPYDLVLMDVQMPGMDGLTATRHIRELDHEARALPIIAMTANVLPHQVAAFGEAGMNDYIGKPFKRDALYAVVERWASRSRSIDVEPALPAVPLSDSLLDVDIYKSLQDLIGEKKVAELIASLASELHSRFAIVADDQERKRLAQDAHAMISMAGMLGFSDLAEVCRELEQASATSQELSGQLARLQSARTVALNRIAKLQAAA</sequence>
<dbReference type="SMART" id="SM00388">
    <property type="entry name" value="HisKA"/>
    <property type="match status" value="1"/>
</dbReference>
<dbReference type="GO" id="GO:0016301">
    <property type="term" value="F:kinase activity"/>
    <property type="evidence" value="ECO:0007669"/>
    <property type="project" value="UniProtKB-KW"/>
</dbReference>
<dbReference type="Gene3D" id="1.10.287.130">
    <property type="match status" value="1"/>
</dbReference>
<dbReference type="Gene3D" id="3.30.565.10">
    <property type="entry name" value="Histidine kinase-like ATPase, C-terminal domain"/>
    <property type="match status" value="1"/>
</dbReference>
<dbReference type="PROSITE" id="PS50109">
    <property type="entry name" value="HIS_KIN"/>
    <property type="match status" value="1"/>
</dbReference>
<evidence type="ECO:0000256" key="3">
    <source>
        <dbReference type="ARBA" id="ARBA00012438"/>
    </source>
</evidence>
<dbReference type="Pfam" id="PF02518">
    <property type="entry name" value="HATPase_c"/>
    <property type="match status" value="1"/>
</dbReference>
<dbReference type="SUPFAM" id="SSF47384">
    <property type="entry name" value="Homodimeric domain of signal transducing histidine kinase"/>
    <property type="match status" value="1"/>
</dbReference>
<dbReference type="SUPFAM" id="SSF52172">
    <property type="entry name" value="CheY-like"/>
    <property type="match status" value="1"/>
</dbReference>
<dbReference type="PANTHER" id="PTHR45339">
    <property type="entry name" value="HYBRID SIGNAL TRANSDUCTION HISTIDINE KINASE J"/>
    <property type="match status" value="1"/>
</dbReference>
<reference evidence="17" key="2">
    <citation type="submission" date="2021-08" db="EMBL/GenBank/DDBJ databases">
        <authorList>
            <person name="Tani A."/>
            <person name="Ola A."/>
            <person name="Ogura Y."/>
            <person name="Katsura K."/>
            <person name="Hayashi T."/>
        </authorList>
    </citation>
    <scope>NUCLEOTIDE SEQUENCE</scope>
    <source>
        <strain evidence="17">DSM 19015</strain>
    </source>
</reference>
<dbReference type="Pfam" id="PF00512">
    <property type="entry name" value="HisKA"/>
    <property type="match status" value="1"/>
</dbReference>
<evidence type="ECO:0000256" key="12">
    <source>
        <dbReference type="PROSITE-ProRule" id="PRU00169"/>
    </source>
</evidence>
<protein>
    <recommendedName>
        <fullName evidence="3">histidine kinase</fullName>
        <ecNumber evidence="3">2.7.13.3</ecNumber>
    </recommendedName>
</protein>
<comment type="catalytic activity">
    <reaction evidence="1">
        <text>ATP + protein L-histidine = ADP + protein N-phospho-L-histidine.</text>
        <dbReference type="EC" id="2.7.13.3"/>
    </reaction>
</comment>
<dbReference type="InterPro" id="IPR036890">
    <property type="entry name" value="HATPase_C_sf"/>
</dbReference>
<evidence type="ECO:0000313" key="18">
    <source>
        <dbReference type="Proteomes" id="UP001055125"/>
    </source>
</evidence>